<keyword evidence="1" id="KW-1133">Transmembrane helix</keyword>
<evidence type="ECO:0000256" key="1">
    <source>
        <dbReference type="SAM" id="Phobius"/>
    </source>
</evidence>
<evidence type="ECO:0008006" key="4">
    <source>
        <dbReference type="Google" id="ProtNLM"/>
    </source>
</evidence>
<accession>A0A1M5QMA7</accession>
<organism evidence="2 3">
    <name type="scientific">Asaccharospora irregularis DSM 2635</name>
    <dbReference type="NCBI Taxonomy" id="1121321"/>
    <lineage>
        <taxon>Bacteria</taxon>
        <taxon>Bacillati</taxon>
        <taxon>Bacillota</taxon>
        <taxon>Clostridia</taxon>
        <taxon>Peptostreptococcales</taxon>
        <taxon>Peptostreptococcaceae</taxon>
        <taxon>Asaccharospora</taxon>
    </lineage>
</organism>
<dbReference type="Proteomes" id="UP000243255">
    <property type="component" value="Unassembled WGS sequence"/>
</dbReference>
<sequence length="143" mass="16142">MLKKIIIKFIQGIAYGCTVLTVLGLIFAINDGSNFNSLTSHEYIRNVIASMISGVGFVVPSIIYERKNLSMGMQIFIHMGVGLTVYILSALYGGWIPVDYGLRAIVLSIIIMIIMSFIIWSGFYIYFKREAKIMNMKIQDLEK</sequence>
<dbReference type="OrthoDB" id="1698302at2"/>
<keyword evidence="3" id="KW-1185">Reference proteome</keyword>
<feature type="transmembrane region" description="Helical" evidence="1">
    <location>
        <begin position="75"/>
        <end position="98"/>
    </location>
</feature>
<dbReference type="EMBL" id="FQWX01000022">
    <property type="protein sequence ID" value="SHH15118.1"/>
    <property type="molecule type" value="Genomic_DNA"/>
</dbReference>
<name>A0A1M5QMA7_9FIRM</name>
<keyword evidence="1" id="KW-0812">Transmembrane</keyword>
<dbReference type="Pfam" id="PF11457">
    <property type="entry name" value="DUF3021"/>
    <property type="match status" value="1"/>
</dbReference>
<reference evidence="3" key="1">
    <citation type="submission" date="2016-11" db="EMBL/GenBank/DDBJ databases">
        <authorList>
            <person name="Varghese N."/>
            <person name="Submissions S."/>
        </authorList>
    </citation>
    <scope>NUCLEOTIDE SEQUENCE [LARGE SCALE GENOMIC DNA]</scope>
    <source>
        <strain evidence="3">DSM 2635</strain>
    </source>
</reference>
<feature type="transmembrane region" description="Helical" evidence="1">
    <location>
        <begin position="104"/>
        <end position="127"/>
    </location>
</feature>
<dbReference type="RefSeq" id="WP_073126607.1">
    <property type="nucleotide sequence ID" value="NZ_BAABCH010000016.1"/>
</dbReference>
<proteinExistence type="predicted"/>
<protein>
    <recommendedName>
        <fullName evidence="4">DUF3021 domain-containing protein</fullName>
    </recommendedName>
</protein>
<evidence type="ECO:0000313" key="2">
    <source>
        <dbReference type="EMBL" id="SHH15118.1"/>
    </source>
</evidence>
<gene>
    <name evidence="2" type="ORF">SAMN04488530_12231</name>
</gene>
<evidence type="ECO:0000313" key="3">
    <source>
        <dbReference type="Proteomes" id="UP000243255"/>
    </source>
</evidence>
<feature type="transmembrane region" description="Helical" evidence="1">
    <location>
        <begin position="12"/>
        <end position="31"/>
    </location>
</feature>
<feature type="transmembrane region" description="Helical" evidence="1">
    <location>
        <begin position="43"/>
        <end position="63"/>
    </location>
</feature>
<dbReference type="AlphaFoldDB" id="A0A1M5QMA7"/>
<dbReference type="InterPro" id="IPR021560">
    <property type="entry name" value="DUF3021"/>
</dbReference>
<keyword evidence="1" id="KW-0472">Membrane</keyword>